<comment type="caution">
    <text evidence="2">The sequence shown here is derived from an EMBL/GenBank/DDBJ whole genome shotgun (WGS) entry which is preliminary data.</text>
</comment>
<proteinExistence type="predicted"/>
<feature type="region of interest" description="Disordered" evidence="1">
    <location>
        <begin position="1"/>
        <end position="26"/>
    </location>
</feature>
<evidence type="ECO:0000256" key="1">
    <source>
        <dbReference type="SAM" id="MobiDB-lite"/>
    </source>
</evidence>
<feature type="compositionally biased region" description="Polar residues" evidence="1">
    <location>
        <begin position="1"/>
        <end position="19"/>
    </location>
</feature>
<dbReference type="AlphaFoldDB" id="A0A2K1QQ49"/>
<evidence type="ECO:0000313" key="2">
    <source>
        <dbReference type="EMBL" id="PNS17089.1"/>
    </source>
</evidence>
<evidence type="ECO:0000313" key="3">
    <source>
        <dbReference type="Proteomes" id="UP000243797"/>
    </source>
</evidence>
<gene>
    <name evidence="2" type="ORF">CAC42_3659</name>
</gene>
<accession>A0A2K1QQ49</accession>
<reference evidence="2 3" key="1">
    <citation type="submission" date="2017-06" db="EMBL/GenBank/DDBJ databases">
        <title>Draft genome sequence of a variant of Elsinoe murrayae.</title>
        <authorList>
            <person name="Cheng Q."/>
        </authorList>
    </citation>
    <scope>NUCLEOTIDE SEQUENCE [LARGE SCALE GENOMIC DNA]</scope>
    <source>
        <strain evidence="2 3">CQ-2017a</strain>
    </source>
</reference>
<keyword evidence="3" id="KW-1185">Reference proteome</keyword>
<organism evidence="2 3">
    <name type="scientific">Sphaceloma murrayae</name>
    <dbReference type="NCBI Taxonomy" id="2082308"/>
    <lineage>
        <taxon>Eukaryota</taxon>
        <taxon>Fungi</taxon>
        <taxon>Dikarya</taxon>
        <taxon>Ascomycota</taxon>
        <taxon>Pezizomycotina</taxon>
        <taxon>Dothideomycetes</taxon>
        <taxon>Dothideomycetidae</taxon>
        <taxon>Myriangiales</taxon>
        <taxon>Elsinoaceae</taxon>
        <taxon>Sphaceloma</taxon>
    </lineage>
</organism>
<dbReference type="EMBL" id="NKHZ01000054">
    <property type="protein sequence ID" value="PNS17089.1"/>
    <property type="molecule type" value="Genomic_DNA"/>
</dbReference>
<sequence>MSNTSQPPIAVRSVTNPLQNRGFPDPIDSNDLYRQLFVEDTSILPACGLANHASQPGGPTNSLAALNRPAITRKMANSGWFGQTSSANSTLESDANAATFKTRGEGRVSSGASLI</sequence>
<dbReference type="Proteomes" id="UP000243797">
    <property type="component" value="Unassembled WGS sequence"/>
</dbReference>
<protein>
    <submittedName>
        <fullName evidence="2">Uncharacterized protein</fullName>
    </submittedName>
</protein>
<name>A0A2K1QQ49_9PEZI</name>
<dbReference type="InParanoid" id="A0A2K1QQ49"/>